<dbReference type="InterPro" id="IPR025567">
    <property type="entry name" value="DUF4332"/>
</dbReference>
<evidence type="ECO:0000259" key="1">
    <source>
        <dbReference type="Pfam" id="PF14229"/>
    </source>
</evidence>
<dbReference type="Gene3D" id="1.10.150.20">
    <property type="entry name" value="5' to 3' exonuclease, C-terminal subdomain"/>
    <property type="match status" value="2"/>
</dbReference>
<name>A0A7Y2EAH2_UNCEI</name>
<dbReference type="Proteomes" id="UP000547674">
    <property type="component" value="Unassembled WGS sequence"/>
</dbReference>
<accession>A0A7Y2EAH2</accession>
<dbReference type="EMBL" id="JABDJR010000225">
    <property type="protein sequence ID" value="NNF06294.1"/>
    <property type="molecule type" value="Genomic_DNA"/>
</dbReference>
<organism evidence="2 3">
    <name type="scientific">Eiseniibacteriota bacterium</name>
    <dbReference type="NCBI Taxonomy" id="2212470"/>
    <lineage>
        <taxon>Bacteria</taxon>
        <taxon>Candidatus Eiseniibacteriota</taxon>
    </lineage>
</organism>
<comment type="caution">
    <text evidence="2">The sequence shown here is derived from an EMBL/GenBank/DDBJ whole genome shotgun (WGS) entry which is preliminary data.</text>
</comment>
<gene>
    <name evidence="2" type="ORF">HKN21_06010</name>
</gene>
<dbReference type="AlphaFoldDB" id="A0A7Y2EAH2"/>
<reference evidence="2 3" key="1">
    <citation type="submission" date="2020-03" db="EMBL/GenBank/DDBJ databases">
        <title>Metabolic flexibility allows generalist bacteria to become dominant in a frequently disturbed ecosystem.</title>
        <authorList>
            <person name="Chen Y.-J."/>
            <person name="Leung P.M."/>
            <person name="Bay S.K."/>
            <person name="Hugenholtz P."/>
            <person name="Kessler A.J."/>
            <person name="Shelley G."/>
            <person name="Waite D.W."/>
            <person name="Cook P.L."/>
            <person name="Greening C."/>
        </authorList>
    </citation>
    <scope>NUCLEOTIDE SEQUENCE [LARGE SCALE GENOMIC DNA]</scope>
    <source>
        <strain evidence="2">SS_bin_28</strain>
    </source>
</reference>
<evidence type="ECO:0000313" key="3">
    <source>
        <dbReference type="Proteomes" id="UP000547674"/>
    </source>
</evidence>
<proteinExistence type="predicted"/>
<protein>
    <submittedName>
        <fullName evidence="2">DUF4332 domain-containing protein</fullName>
    </submittedName>
</protein>
<sequence length="135" mass="14526">MSYKIDEIEGIGPAYAEKLAGAKISTTDDFLTLCCDKAGRKTVAESTGLSEGQLLKWANLADLMRVSGIGPQYSELLEAAGVDTVKELRNRNAENLATKMEEVNGEKKLARATPAQSVVQGWIEAAKGMDPKISH</sequence>
<dbReference type="Pfam" id="PF14229">
    <property type="entry name" value="DUF4332"/>
    <property type="match status" value="1"/>
</dbReference>
<evidence type="ECO:0000313" key="2">
    <source>
        <dbReference type="EMBL" id="NNF06294.1"/>
    </source>
</evidence>
<feature type="domain" description="DUF4332" evidence="1">
    <location>
        <begin position="9"/>
        <end position="127"/>
    </location>
</feature>